<keyword evidence="2" id="KW-0732">Signal</keyword>
<feature type="region of interest" description="Disordered" evidence="1">
    <location>
        <begin position="176"/>
        <end position="222"/>
    </location>
</feature>
<feature type="signal peptide" evidence="2">
    <location>
        <begin position="1"/>
        <end position="29"/>
    </location>
</feature>
<name>A0A1G9DXF8_9BACT</name>
<organism evidence="3 4">
    <name type="scientific">Catalinimonas alkaloidigena</name>
    <dbReference type="NCBI Taxonomy" id="1075417"/>
    <lineage>
        <taxon>Bacteria</taxon>
        <taxon>Pseudomonadati</taxon>
        <taxon>Bacteroidota</taxon>
        <taxon>Cytophagia</taxon>
        <taxon>Cytophagales</taxon>
        <taxon>Catalimonadaceae</taxon>
        <taxon>Catalinimonas</taxon>
    </lineage>
</organism>
<dbReference type="OrthoDB" id="1465441at2"/>
<proteinExistence type="predicted"/>
<evidence type="ECO:0000313" key="4">
    <source>
        <dbReference type="Proteomes" id="UP000198510"/>
    </source>
</evidence>
<feature type="compositionally biased region" description="Basic and acidic residues" evidence="1">
    <location>
        <begin position="1580"/>
        <end position="1597"/>
    </location>
</feature>
<dbReference type="RefSeq" id="WP_143017194.1">
    <property type="nucleotide sequence ID" value="NZ_FNFO01000003.1"/>
</dbReference>
<feature type="chain" id="PRO_5011621042" evidence="2">
    <location>
        <begin position="30"/>
        <end position="1623"/>
    </location>
</feature>
<dbReference type="Proteomes" id="UP000198510">
    <property type="component" value="Unassembled WGS sequence"/>
</dbReference>
<dbReference type="STRING" id="1075417.SAMN05421823_103283"/>
<protein>
    <submittedName>
        <fullName evidence="3">Uncharacterized protein</fullName>
    </submittedName>
</protein>
<dbReference type="EMBL" id="FNFO01000003">
    <property type="protein sequence ID" value="SDK68572.1"/>
    <property type="molecule type" value="Genomic_DNA"/>
</dbReference>
<evidence type="ECO:0000256" key="2">
    <source>
        <dbReference type="SAM" id="SignalP"/>
    </source>
</evidence>
<feature type="region of interest" description="Disordered" evidence="1">
    <location>
        <begin position="1568"/>
        <end position="1623"/>
    </location>
</feature>
<keyword evidence="4" id="KW-1185">Reference proteome</keyword>
<evidence type="ECO:0000313" key="3">
    <source>
        <dbReference type="EMBL" id="SDK68572.1"/>
    </source>
</evidence>
<evidence type="ECO:0000256" key="1">
    <source>
        <dbReference type="SAM" id="MobiDB-lite"/>
    </source>
</evidence>
<feature type="compositionally biased region" description="Acidic residues" evidence="1">
    <location>
        <begin position="176"/>
        <end position="216"/>
    </location>
</feature>
<gene>
    <name evidence="3" type="ORF">SAMN05421823_103283</name>
</gene>
<reference evidence="3 4" key="1">
    <citation type="submission" date="2016-10" db="EMBL/GenBank/DDBJ databases">
        <authorList>
            <person name="de Groot N.N."/>
        </authorList>
    </citation>
    <scope>NUCLEOTIDE SEQUENCE [LARGE SCALE GENOMIC DNA]</scope>
    <source>
        <strain evidence="3 4">DSM 25186</strain>
    </source>
</reference>
<sequence>MKFFPYAKAILGCLFLLWVGMMGSGSVQAQAFSTDPTEFSEEFGRYLLASAKPSSEEARSRFLEVWPTLSAANQQRIIAVAQQMRTRRLGVTPYFEAWVGSMAQAATSQQVQGDGVGGMLDVSERLLQEKDAKEFLRYFSVARGLLDSLTLHAANYSQLTVEGGSFSFEYVAPEEASEGAALDETEEEELDDDQPTLQEDDSELSDDWFSDWDGNDPQEMPTDLMPTLSDADVSISDAPLIEVPVARGAVITFHKANLTISSHYDTLTIRETSGQYSSSLDDFIGEGGTVDWSSAGLPDVYAEFSKYSFDRKAVTLQADKAQLHYPERVDEPIEGVFEFRSQKHKTPEDAQYPRFRSFSNEVKVKNLGEGITYQGGFSLRGAHANSSSFDRRPSSLEIERNGQRRFRTLASRMELGDTLITADLAYVALYFGQDSIVNRGASLFYNIEEGFIRLHRDKGLYKVALFEDSYHQVKIDCDAIYWPLDSTSVKFYMLNARHELPATFTSFDFYKQQEFDRLQRSYNFHPIVMIASHVLRTKQTSFYVDDLAKQYKQNPQTLRTVMSDLDARGYVEFNSVTGVVTANKSLINYYLAHRKKRDYDYLTISSLAPDGNNAVLDLESQELAVNGVKKFYLSDSVDVFIEPANGQVKVLENRDLLFDGKLKVGYFESSGRNMRFDYDEFAVDMAEVDTIAVALGGEGGNESRSTLTNRSNNAAAKLIIGDPNNKSNLKSHPKYPLFDVTSETNIYFDGDEVLGGAYDQSIYFQVPPFSADSLDSDSPDVISFDGTFDSDGIFPRFEETLVRQKDKSLGFSHATPDGGYPLYGTEGRFFGDITLDSRGLRGKGEVRYLTSTIKSDDFVFYQDSVVTVGQQAVIARNSSGTYPDITVSNYKMKWLPDTDSLILSNVERKEPFKLYDGNSDFNGDVILTSKGTYGNGLFKTQGSQLYSPQITFEENRIYGRNGDFDIKSDNPLKPALVSRNVRYDVNLKERYAELSSEVEGFASNEFPFVQYKTSIGKAIWDMEKQTVSMQKPEGVDLESSYFYSTHPDQDSLAFLGTGAVYDVVNQKLEVSGVPYIKAADAKIFPHGGVVTLTEGAAMQELERAELVVDTLNEYHRLSDGTIQILSRHKFEGEAFYDYITASQDTFKIKFDNFLLEEEEARRKGKPGVLHTVSGGIVPEEDPMPISKGVLYRGAVTMYATRPYLKFDGEVKLDFKSSNLEGIWFTYQNPGDSPDFSIDLEQLVSTDGKPLTTGMHVEKNSSGLYFTFLSEKMTAADQDIFRAIGVLNYDPEKQLFVVGNPEKVRGESIAGNIFAFNDSKGTFNYEGTFNFTNPGGRDVTLLAAGSGFGRADSNSYDFNTMLLFDAPLPSQAYGSMGNDLAEAIYRLGPPVAYESLDPILPRVANLVSEKAAVDYRTKALENNEPLSSLSGKLAKGIVIADVHLKWSNEQSAWYSVGKIGVANINGAPIDAKLDGHIEIRKTYQGDIITIYIAASPGLWYYFRYDDEKRLSVVSSSLEFNEIIRSKVKGAGKPGEFSLQAANDADRVIFVEDFNKTYFGKEVNVMRGVDPEVAETPTTDAAGKDGGKKDKKKGDKKPDAPVTDPTPAPAKTDKKTVDEEDADGF</sequence>
<accession>A0A1G9DXF8</accession>